<gene>
    <name evidence="32" type="primary">SNRK</name>
    <name evidence="32" type="ORF">T12_10659</name>
</gene>
<keyword evidence="14 28" id="KW-0547">Nucleotide-binding</keyword>
<evidence type="ECO:0000256" key="12">
    <source>
        <dbReference type="ARBA" id="ARBA00022679"/>
    </source>
</evidence>
<comment type="function">
    <text evidence="25">May play a role in hematopoietic cell proliferation or differentiation. Potential mediator of neuronal apoptosis.</text>
</comment>
<organism evidence="32 33">
    <name type="scientific">Trichinella patagoniensis</name>
    <dbReference type="NCBI Taxonomy" id="990121"/>
    <lineage>
        <taxon>Eukaryota</taxon>
        <taxon>Metazoa</taxon>
        <taxon>Ecdysozoa</taxon>
        <taxon>Nematoda</taxon>
        <taxon>Enoplea</taxon>
        <taxon>Dorylaimia</taxon>
        <taxon>Trichinellida</taxon>
        <taxon>Trichinellidae</taxon>
        <taxon>Trichinella</taxon>
    </lineage>
</organism>
<dbReference type="InterPro" id="IPR014729">
    <property type="entry name" value="Rossmann-like_a/b/a_fold"/>
</dbReference>
<dbReference type="PROSITE" id="PS00178">
    <property type="entry name" value="AA_TRNA_LIGASE_I"/>
    <property type="match status" value="1"/>
</dbReference>
<evidence type="ECO:0000256" key="4">
    <source>
        <dbReference type="ARBA" id="ARBA00005594"/>
    </source>
</evidence>
<keyword evidence="17" id="KW-0460">Magnesium</keyword>
<evidence type="ECO:0000256" key="1">
    <source>
        <dbReference type="ARBA" id="ARBA00001946"/>
    </source>
</evidence>
<feature type="domain" description="UBA" evidence="31">
    <location>
        <begin position="420"/>
        <end position="461"/>
    </location>
</feature>
<evidence type="ECO:0000256" key="16">
    <source>
        <dbReference type="ARBA" id="ARBA00022840"/>
    </source>
</evidence>
<dbReference type="EMBL" id="JYDQ01000148">
    <property type="protein sequence ID" value="KRY13079.1"/>
    <property type="molecule type" value="Genomic_DNA"/>
</dbReference>
<dbReference type="InterPro" id="IPR002300">
    <property type="entry name" value="aa-tRNA-synth_Ia"/>
</dbReference>
<keyword evidence="33" id="KW-1185">Reference proteome</keyword>
<evidence type="ECO:0000256" key="11">
    <source>
        <dbReference type="ARBA" id="ARBA00022598"/>
    </source>
</evidence>
<dbReference type="SUPFAM" id="SSF52374">
    <property type="entry name" value="Nucleotidylyl transferase"/>
    <property type="match status" value="1"/>
</dbReference>
<comment type="cofactor">
    <cofactor evidence="1">
        <name>Mg(2+)</name>
        <dbReference type="ChEBI" id="CHEBI:18420"/>
    </cofactor>
</comment>
<dbReference type="PANTHER" id="PTHR43740:SF2">
    <property type="entry name" value="LEUCINE--TRNA LIGASE, MITOCHONDRIAL"/>
    <property type="match status" value="1"/>
</dbReference>
<dbReference type="GO" id="GO:0005634">
    <property type="term" value="C:nucleus"/>
    <property type="evidence" value="ECO:0007669"/>
    <property type="project" value="UniProtKB-SubCell"/>
</dbReference>
<feature type="compositionally biased region" description="Low complexity" evidence="29">
    <location>
        <begin position="545"/>
        <end position="566"/>
    </location>
</feature>
<dbReference type="FunFam" id="3.40.50.620:FF:000003">
    <property type="entry name" value="Leucine--tRNA ligase"/>
    <property type="match status" value="1"/>
</dbReference>
<dbReference type="PROSITE" id="PS50030">
    <property type="entry name" value="UBA"/>
    <property type="match status" value="1"/>
</dbReference>
<evidence type="ECO:0000256" key="29">
    <source>
        <dbReference type="SAM" id="MobiDB-lite"/>
    </source>
</evidence>
<dbReference type="CDD" id="cd14339">
    <property type="entry name" value="UBA_SNRK"/>
    <property type="match status" value="1"/>
</dbReference>
<evidence type="ECO:0000256" key="27">
    <source>
        <dbReference type="ARBA" id="ARBA00077142"/>
    </source>
</evidence>
<keyword evidence="8" id="KW-0488">Methylation</keyword>
<dbReference type="SUPFAM" id="SSF56112">
    <property type="entry name" value="Protein kinase-like (PK-like)"/>
    <property type="match status" value="1"/>
</dbReference>
<dbReference type="FunFam" id="3.30.200.20:FF:000003">
    <property type="entry name" value="Non-specific serine/threonine protein kinase"/>
    <property type="match status" value="1"/>
</dbReference>
<dbReference type="InterPro" id="IPR011009">
    <property type="entry name" value="Kinase-like_dom_sf"/>
</dbReference>
<keyword evidence="9" id="KW-0723">Serine/threonine-protein kinase</keyword>
<evidence type="ECO:0000256" key="22">
    <source>
        <dbReference type="ARBA" id="ARBA00047469"/>
    </source>
</evidence>
<dbReference type="Pfam" id="PF00069">
    <property type="entry name" value="Pkinase"/>
    <property type="match status" value="1"/>
</dbReference>
<comment type="catalytic activity">
    <reaction evidence="24">
        <text>L-seryl-[protein] + ATP = O-phospho-L-seryl-[protein] + ADP + H(+)</text>
        <dbReference type="Rhea" id="RHEA:17989"/>
        <dbReference type="Rhea" id="RHEA-COMP:9863"/>
        <dbReference type="Rhea" id="RHEA-COMP:11604"/>
        <dbReference type="ChEBI" id="CHEBI:15378"/>
        <dbReference type="ChEBI" id="CHEBI:29999"/>
        <dbReference type="ChEBI" id="CHEBI:30616"/>
        <dbReference type="ChEBI" id="CHEBI:83421"/>
        <dbReference type="ChEBI" id="CHEBI:456216"/>
        <dbReference type="EC" id="2.7.11.1"/>
    </reaction>
</comment>
<reference evidence="32 33" key="1">
    <citation type="submission" date="2015-01" db="EMBL/GenBank/DDBJ databases">
        <title>Evolution of Trichinella species and genotypes.</title>
        <authorList>
            <person name="Korhonen P.K."/>
            <person name="Edoardo P."/>
            <person name="Giuseppe L.R."/>
            <person name="Gasser R.B."/>
        </authorList>
    </citation>
    <scope>NUCLEOTIDE SEQUENCE [LARGE SCALE GENOMIC DNA]</scope>
    <source>
        <strain evidence="32">ISS2496</strain>
    </source>
</reference>
<dbReference type="InterPro" id="IPR008271">
    <property type="entry name" value="Ser/Thr_kinase_AS"/>
</dbReference>
<dbReference type="CDD" id="cd00812">
    <property type="entry name" value="LeuRS_core"/>
    <property type="match status" value="1"/>
</dbReference>
<evidence type="ECO:0000256" key="7">
    <source>
        <dbReference type="ARBA" id="ARBA00013164"/>
    </source>
</evidence>
<dbReference type="InterPro" id="IPR000719">
    <property type="entry name" value="Prot_kinase_dom"/>
</dbReference>
<evidence type="ECO:0000313" key="33">
    <source>
        <dbReference type="Proteomes" id="UP000054783"/>
    </source>
</evidence>
<dbReference type="PANTHER" id="PTHR43740">
    <property type="entry name" value="LEUCYL-TRNA SYNTHETASE"/>
    <property type="match status" value="1"/>
</dbReference>
<keyword evidence="11 32" id="KW-0436">Ligase</keyword>
<evidence type="ECO:0000259" key="31">
    <source>
        <dbReference type="PROSITE" id="PS50030"/>
    </source>
</evidence>
<dbReference type="SUPFAM" id="SSF47323">
    <property type="entry name" value="Anticodon-binding domain of a subclass of class I aminoacyl-tRNA synthetases"/>
    <property type="match status" value="1"/>
</dbReference>
<dbReference type="SMART" id="SM00220">
    <property type="entry name" value="S_TKc"/>
    <property type="match status" value="1"/>
</dbReference>
<comment type="caution">
    <text evidence="32">The sequence shown here is derived from an EMBL/GenBank/DDBJ whole genome shotgun (WGS) entry which is preliminary data.</text>
</comment>
<evidence type="ECO:0000256" key="3">
    <source>
        <dbReference type="ARBA" id="ARBA00004305"/>
    </source>
</evidence>
<evidence type="ECO:0000256" key="15">
    <source>
        <dbReference type="ARBA" id="ARBA00022777"/>
    </source>
</evidence>
<protein>
    <recommendedName>
        <fullName evidence="26">SNF-related serine/threonine-protein kinase</fullName>
        <ecNumber evidence="6">2.7.11.1</ecNumber>
        <ecNumber evidence="7">6.1.1.4</ecNumber>
    </recommendedName>
    <alternativeName>
        <fullName evidence="21">Leucyl-tRNA synthetase</fullName>
    </alternativeName>
    <alternativeName>
        <fullName evidence="27">SNF1-related kinase</fullName>
    </alternativeName>
</protein>
<dbReference type="Gene3D" id="3.40.50.620">
    <property type="entry name" value="HUPs"/>
    <property type="match status" value="2"/>
</dbReference>
<keyword evidence="18" id="KW-0648">Protein biosynthesis</keyword>
<dbReference type="Pfam" id="PF08264">
    <property type="entry name" value="Anticodon_1"/>
    <property type="match status" value="1"/>
</dbReference>
<evidence type="ECO:0000256" key="21">
    <source>
        <dbReference type="ARBA" id="ARBA00030520"/>
    </source>
</evidence>
<evidence type="ECO:0000256" key="18">
    <source>
        <dbReference type="ARBA" id="ARBA00022917"/>
    </source>
</evidence>
<evidence type="ECO:0000256" key="5">
    <source>
        <dbReference type="ARBA" id="ARBA00006692"/>
    </source>
</evidence>
<dbReference type="GO" id="GO:0004674">
    <property type="term" value="F:protein serine/threonine kinase activity"/>
    <property type="evidence" value="ECO:0007669"/>
    <property type="project" value="UniProtKB-KW"/>
</dbReference>
<dbReference type="GO" id="GO:0005759">
    <property type="term" value="C:mitochondrial matrix"/>
    <property type="evidence" value="ECO:0007669"/>
    <property type="project" value="UniProtKB-SubCell"/>
</dbReference>
<evidence type="ECO:0000256" key="8">
    <source>
        <dbReference type="ARBA" id="ARBA00022481"/>
    </source>
</evidence>
<dbReference type="InterPro" id="IPR013155">
    <property type="entry name" value="M/V/L/I-tRNA-synth_anticd-bd"/>
</dbReference>
<dbReference type="Gene3D" id="1.10.730.10">
    <property type="entry name" value="Isoleucyl-tRNA Synthetase, Domain 1"/>
    <property type="match status" value="2"/>
</dbReference>
<dbReference type="InterPro" id="IPR002302">
    <property type="entry name" value="Leu-tRNA-ligase"/>
</dbReference>
<comment type="similarity">
    <text evidence="4">Belongs to the class-I aminoacyl-tRNA synthetase family.</text>
</comment>
<dbReference type="FunFam" id="1.10.730.10:FF:000002">
    <property type="entry name" value="Leucine--tRNA ligase"/>
    <property type="match status" value="1"/>
</dbReference>
<evidence type="ECO:0000313" key="32">
    <source>
        <dbReference type="EMBL" id="KRY13079.1"/>
    </source>
</evidence>
<dbReference type="GO" id="GO:0005524">
    <property type="term" value="F:ATP binding"/>
    <property type="evidence" value="ECO:0007669"/>
    <property type="project" value="UniProtKB-UniRule"/>
</dbReference>
<dbReference type="GO" id="GO:0006429">
    <property type="term" value="P:leucyl-tRNA aminoacylation"/>
    <property type="evidence" value="ECO:0007669"/>
    <property type="project" value="InterPro"/>
</dbReference>
<dbReference type="FunFam" id="3.40.50.620:FF:000100">
    <property type="entry name" value="probable leucine--tRNA ligase, mitochondrial"/>
    <property type="match status" value="1"/>
</dbReference>
<keyword evidence="15" id="KW-0418">Kinase</keyword>
<dbReference type="PRINTS" id="PR00985">
    <property type="entry name" value="TRNASYNTHLEU"/>
</dbReference>
<keyword evidence="16 28" id="KW-0067">ATP-binding</keyword>
<evidence type="ECO:0000256" key="2">
    <source>
        <dbReference type="ARBA" id="ARBA00004123"/>
    </source>
</evidence>
<keyword evidence="10" id="KW-0597">Phosphoprotein</keyword>
<evidence type="ECO:0000256" key="13">
    <source>
        <dbReference type="ARBA" id="ARBA00022723"/>
    </source>
</evidence>
<dbReference type="FunFam" id="1.10.510.10:FF:000166">
    <property type="entry name" value="SNF-related serine/threonine-protein kinase"/>
    <property type="match status" value="1"/>
</dbReference>
<keyword evidence="13" id="KW-0479">Metal-binding</keyword>
<evidence type="ECO:0000256" key="6">
    <source>
        <dbReference type="ARBA" id="ARBA00012513"/>
    </source>
</evidence>
<sequence>MVATTVVINSTADDNQPITAKITHRQSLYTSGYHRNLSDLQVLQKYILSISRQIFLRLGIELVFNPASFDISLNNEEEIHWHDESEVNDLIRNSSQPMAKLQFGIFEEIENKIGKKNRISIHWLICLEMSRHSMGVNQMAGVYDFESTIGKGHFAVVKLAKHVFTGEKVAVKVIDKNRLDLPSVMHLFQEVRCMKLVRHPNVVRLYEVIDTQSKLFLILELGDYDLYDFIMCRASAKRIGERQAQRYFSQIVEAISYCHKLHVVHRDLKPENVVFFEKLDTVKLTDFGFSHLFTPGQMLKTSCGSLAYSAPEILLGNAYDAPAVDIWSLGVILYMLVCGRLPFQEASDSETLTKILDCSFSLPSHLSEDCQKLICSMLVRDPASRATLAEIAKSKWVNNCCNACNHASQPLVLRQNITAAIHQQIIEQMVDGGVADETDILQALEEDEYNHLTATYYLLAERNLKNAHLNQACQQQCNHVCKSQEAELTGGSGKLFSENGDLQQLPEEISETESAFVESTVAFGGMSWRKRNCSTVRERSEDEMSSTTSASLNASRNSSRVSLRNPSPSLLVSRLSLRRSSSLKNLLVGLFRSRSPSPRQSRSSSFTSSMNSSMRTLDRILSSPHLLQIREEDEDYASSANSSKRMLRTAATALAHLRKFTITTFTTINIHKSNSLPTAAVCIADSDEVEELNEENGFVCGLLPNYSAQPVQKNGSPVCVVVGSKKKLSSEDIHCIEKHWHDKVVNYDLSEKQRSKGKKYILSMFPYPSGKLHMGHVRVYTISDCLARYNELRGYEVIHPMGWDAFGLPAENAAIERNLDPEVWTESNIAAMKKQLVELGCRFDWTREIATFKSQYYRWTQWLFLQLYKAGLVYQKRSYVNWDPVDCTVLADEQIDERGCSWRSGAAVVQKPLLQWFVKTSFFAKALYDELDNLVSWQDVVDIQRHWIGKCDSYRFKFKILNENSGQETGDCVDIFVDCLQQLCSAKAVAISSKHICSDHSPTQIKVLNPVTNQLLPVFVTDHIDYVGSENARLVSADDSVYQKCGLSGKSGLAETKIFLSDEQILERAKAADCGGYLTSRRLNDWVVSRQRFWGTPIPIVHCSNCKAVPVPESQLPVTLPTVHLFGSKGKLLPLHQYNDWLSTVCPECGKPARRECDTLDTFFDSSWYYLRFLDSQNDRQPFDSNIANQIMPVDIYIGGKEHAALHLFYARFMCHFLRSIGFVTSAEPFSRLLTQGMVMAKTYKTEDTGEYIPSSSVIQSGSGYVEINSRRAVTESWEKMSKSRHNGIDPQNLLDNIGCDFTRLLITSNVSPQSHRHWDTAGLKGVENWLNRVRYLVVTLISMRSFSNTESTSVLNVDEQKKTDEYLKENYNHFVREVTFHLEETFLLNVAISRLQGFTNSLRKCSPETIGFNVEFERCLRALLVMIFPFAPNISSELWSILNDSIRLSKSIGQTRTDGHIWNQPWPLVDKDAVVALSVYINGMIAERIFMNWHALLSLEQNEAMRLALQSRNVAEKIGPATSVQLKGFYFEIGKASFCCSKEMKKLHFCNNNQKKRRRSRR</sequence>
<dbReference type="Gene3D" id="1.10.510.10">
    <property type="entry name" value="Transferase(Phosphotransferase) domain 1"/>
    <property type="match status" value="1"/>
</dbReference>
<comment type="catalytic activity">
    <reaction evidence="22">
        <text>tRNA(Leu) + L-leucine + ATP = L-leucyl-tRNA(Leu) + AMP + diphosphate</text>
        <dbReference type="Rhea" id="RHEA:11688"/>
        <dbReference type="Rhea" id="RHEA-COMP:9613"/>
        <dbReference type="Rhea" id="RHEA-COMP:9622"/>
        <dbReference type="ChEBI" id="CHEBI:30616"/>
        <dbReference type="ChEBI" id="CHEBI:33019"/>
        <dbReference type="ChEBI" id="CHEBI:57427"/>
        <dbReference type="ChEBI" id="CHEBI:78442"/>
        <dbReference type="ChEBI" id="CHEBI:78494"/>
        <dbReference type="ChEBI" id="CHEBI:456215"/>
        <dbReference type="EC" id="6.1.1.4"/>
    </reaction>
</comment>
<feature type="region of interest" description="Disordered" evidence="29">
    <location>
        <begin position="534"/>
        <end position="566"/>
    </location>
</feature>
<evidence type="ECO:0000256" key="9">
    <source>
        <dbReference type="ARBA" id="ARBA00022527"/>
    </source>
</evidence>
<dbReference type="PROSITE" id="PS50011">
    <property type="entry name" value="PROTEIN_KINASE_DOM"/>
    <property type="match status" value="1"/>
</dbReference>
<keyword evidence="12" id="KW-0808">Transferase</keyword>
<evidence type="ECO:0000256" key="25">
    <source>
        <dbReference type="ARBA" id="ARBA00054738"/>
    </source>
</evidence>
<dbReference type="STRING" id="990121.A0A0V0ZK44"/>
<evidence type="ECO:0000256" key="20">
    <source>
        <dbReference type="ARBA" id="ARBA00023242"/>
    </source>
</evidence>
<evidence type="ECO:0000256" key="26">
    <source>
        <dbReference type="ARBA" id="ARBA00074971"/>
    </source>
</evidence>
<dbReference type="PROSITE" id="PS00107">
    <property type="entry name" value="PROTEIN_KINASE_ATP"/>
    <property type="match status" value="1"/>
</dbReference>
<dbReference type="Proteomes" id="UP000054783">
    <property type="component" value="Unassembled WGS sequence"/>
</dbReference>
<dbReference type="Pfam" id="PF00133">
    <property type="entry name" value="tRNA-synt_1"/>
    <property type="match status" value="2"/>
</dbReference>
<name>A0A0V0ZK44_9BILA</name>
<evidence type="ECO:0000256" key="28">
    <source>
        <dbReference type="PROSITE-ProRule" id="PRU10141"/>
    </source>
</evidence>
<keyword evidence="19" id="KW-0030">Aminoacyl-tRNA synthetase</keyword>
<dbReference type="InterPro" id="IPR001412">
    <property type="entry name" value="aa-tRNA-synth_I_CS"/>
</dbReference>
<dbReference type="PROSITE" id="PS00108">
    <property type="entry name" value="PROTEIN_KINASE_ST"/>
    <property type="match status" value="1"/>
</dbReference>
<dbReference type="InterPro" id="IPR015940">
    <property type="entry name" value="UBA"/>
</dbReference>
<evidence type="ECO:0000259" key="30">
    <source>
        <dbReference type="PROSITE" id="PS50011"/>
    </source>
</evidence>
<dbReference type="EC" id="6.1.1.4" evidence="7"/>
<dbReference type="InterPro" id="IPR017441">
    <property type="entry name" value="Protein_kinase_ATP_BS"/>
</dbReference>
<evidence type="ECO:0000256" key="23">
    <source>
        <dbReference type="ARBA" id="ARBA00047899"/>
    </source>
</evidence>
<evidence type="ECO:0000256" key="24">
    <source>
        <dbReference type="ARBA" id="ARBA00048679"/>
    </source>
</evidence>
<evidence type="ECO:0000256" key="10">
    <source>
        <dbReference type="ARBA" id="ARBA00022553"/>
    </source>
</evidence>
<comment type="catalytic activity">
    <reaction evidence="23">
        <text>L-threonyl-[protein] + ATP = O-phospho-L-threonyl-[protein] + ADP + H(+)</text>
        <dbReference type="Rhea" id="RHEA:46608"/>
        <dbReference type="Rhea" id="RHEA-COMP:11060"/>
        <dbReference type="Rhea" id="RHEA-COMP:11605"/>
        <dbReference type="ChEBI" id="CHEBI:15378"/>
        <dbReference type="ChEBI" id="CHEBI:30013"/>
        <dbReference type="ChEBI" id="CHEBI:30616"/>
        <dbReference type="ChEBI" id="CHEBI:61977"/>
        <dbReference type="ChEBI" id="CHEBI:456216"/>
        <dbReference type="EC" id="2.7.11.1"/>
    </reaction>
</comment>
<keyword evidence="20" id="KW-0539">Nucleus</keyword>
<dbReference type="GO" id="GO:0046872">
    <property type="term" value="F:metal ion binding"/>
    <property type="evidence" value="ECO:0007669"/>
    <property type="project" value="UniProtKB-KW"/>
</dbReference>
<dbReference type="OrthoDB" id="15954at2759"/>
<evidence type="ECO:0000256" key="14">
    <source>
        <dbReference type="ARBA" id="ARBA00022741"/>
    </source>
</evidence>
<comment type="subcellular location">
    <subcellularLocation>
        <location evidence="3">Mitochondrion matrix</location>
    </subcellularLocation>
    <subcellularLocation>
        <location evidence="2">Nucleus</location>
    </subcellularLocation>
</comment>
<comment type="similarity">
    <text evidence="5">Belongs to the protein kinase superfamily. CAMK Ser/Thr protein kinase family.</text>
</comment>
<feature type="binding site" evidence="28">
    <location>
        <position position="172"/>
    </location>
    <ligand>
        <name>ATP</name>
        <dbReference type="ChEBI" id="CHEBI:30616"/>
    </ligand>
</feature>
<dbReference type="GO" id="GO:0004823">
    <property type="term" value="F:leucine-tRNA ligase activity"/>
    <property type="evidence" value="ECO:0007669"/>
    <property type="project" value="UniProtKB-EC"/>
</dbReference>
<dbReference type="InterPro" id="IPR009080">
    <property type="entry name" value="tRNAsynth_Ia_anticodon-bd"/>
</dbReference>
<accession>A0A0V0ZK44</accession>
<proteinExistence type="inferred from homology"/>
<feature type="domain" description="Protein kinase" evidence="30">
    <location>
        <begin position="143"/>
        <end position="397"/>
    </location>
</feature>
<dbReference type="GO" id="GO:0032543">
    <property type="term" value="P:mitochondrial translation"/>
    <property type="evidence" value="ECO:0007669"/>
    <property type="project" value="TreeGrafter"/>
</dbReference>
<evidence type="ECO:0000256" key="17">
    <source>
        <dbReference type="ARBA" id="ARBA00022842"/>
    </source>
</evidence>
<evidence type="ECO:0000256" key="19">
    <source>
        <dbReference type="ARBA" id="ARBA00023146"/>
    </source>
</evidence>
<dbReference type="EC" id="2.7.11.1" evidence="6"/>